<proteinExistence type="predicted"/>
<gene>
    <name evidence="1" type="ORF">SD70_30315</name>
</gene>
<name>A0ABR5AAW6_9BACL</name>
<keyword evidence="2" id="KW-1185">Reference proteome</keyword>
<dbReference type="EMBL" id="JXAK01000092">
    <property type="protein sequence ID" value="KIL37833.1"/>
    <property type="molecule type" value="Genomic_DNA"/>
</dbReference>
<reference evidence="1 2" key="1">
    <citation type="submission" date="2014-12" db="EMBL/GenBank/DDBJ databases">
        <title>Draft genome sequence of Paenibacillus kamchatkensis strain B-2647.</title>
        <authorList>
            <person name="Karlyshev A.V."/>
            <person name="Kudryashova E.B."/>
        </authorList>
    </citation>
    <scope>NUCLEOTIDE SEQUENCE [LARGE SCALE GENOMIC DNA]</scope>
    <source>
        <strain evidence="1 2">VKM B-2647</strain>
    </source>
</reference>
<dbReference type="Proteomes" id="UP000031967">
    <property type="component" value="Unassembled WGS sequence"/>
</dbReference>
<feature type="non-terminal residue" evidence="1">
    <location>
        <position position="64"/>
    </location>
</feature>
<evidence type="ECO:0000313" key="1">
    <source>
        <dbReference type="EMBL" id="KIL37833.1"/>
    </source>
</evidence>
<evidence type="ECO:0000313" key="2">
    <source>
        <dbReference type="Proteomes" id="UP000031967"/>
    </source>
</evidence>
<organism evidence="1 2">
    <name type="scientific">Gordoniibacillus kamchatkensis</name>
    <dbReference type="NCBI Taxonomy" id="1590651"/>
    <lineage>
        <taxon>Bacteria</taxon>
        <taxon>Bacillati</taxon>
        <taxon>Bacillota</taxon>
        <taxon>Bacilli</taxon>
        <taxon>Bacillales</taxon>
        <taxon>Paenibacillaceae</taxon>
        <taxon>Gordoniibacillus</taxon>
    </lineage>
</organism>
<comment type="caution">
    <text evidence="1">The sequence shown here is derived from an EMBL/GenBank/DDBJ whole genome shotgun (WGS) entry which is preliminary data.</text>
</comment>
<accession>A0ABR5AAW6</accession>
<protein>
    <submittedName>
        <fullName evidence="1">Uncharacterized protein</fullName>
    </submittedName>
</protein>
<sequence length="64" mass="6186">MPGEGGGEARGWYAGQFGGDKECAAYGAGLLLAAVRRMVAGVGQCSASGRARGSRGGAVAGRAA</sequence>